<evidence type="ECO:0000313" key="2">
    <source>
        <dbReference type="EMBL" id="CAF3819445.1"/>
    </source>
</evidence>
<evidence type="ECO:0000313" key="3">
    <source>
        <dbReference type="Proteomes" id="UP000663845"/>
    </source>
</evidence>
<name>A0A815HQJ3_9BILA</name>
<dbReference type="EMBL" id="CAJNOG010000771">
    <property type="protein sequence ID" value="CAF1354900.1"/>
    <property type="molecule type" value="Genomic_DNA"/>
</dbReference>
<dbReference type="Proteomes" id="UP000663844">
    <property type="component" value="Unassembled WGS sequence"/>
</dbReference>
<sequence>MSMEAQLKAIKYVYSTVYHGEEECMKNATLLPINNAIVYPNNKILYKKSDNTIDFIDISNVDKSIFFDKGSNQDSVYGNVIERYNSAKNRLTFNPDEYQCEMVDSGNKFLLNLINDKLPTIIAISDIYPTYFDLGLSSNDSNQQCLDYSHRKVDDLIHSGDIQINSSTVSSLLHCISGKFKNGMKYVTIISGYNNTPLYRYIERRPIVTIIDHEKKIIYVVSVPLDEFTIGKSTICIPIGITCLDDQDSTNQKLLIEIFSNTKSCDSYLPTLSQLAKDTIIESINTISSDIPIEESTDERKEIIIPHSSIVVNPTASNILPISNISMDKHSVLIYSGVDEIDYFTKKIKPDILIRSMNTHIVFKKDDDKYVLHSEYHNIDSNEELNIGQQHFPNLLPMEGGAILFASKTVPKLNSDQHKIENIRENIFRNTIPIFLIGKMDDLCRKVSTKLKINAIYICIVDYPDNDIMLDDIKRNQFLENTCMNGVTAYAGPLSLVIIAIMNPNTKNYQYFYVDGIQYENFIDSIPLFGTDITDIVENKLLNYIENNTFENSIVDINQEQVLFNKKLISFTNFKNQMIEMTLDEIIDNKFKILDVMSQCQRIYDSVIMDKYSNELVLLLEQKINQIISEYKKSFMNNLELNMNNKQKLSNETSKIKGLIKILKRNTQELVDKIGLSISKRKQSSIKFNLAQLKKKETIKQNVQRVLNMSYQDFTDLLEKLCDESGVLWLNLDYNNLIQMLKAVKDNEIGKYLTEPILPLINCRNGDFNIDSFTISILLEQSACERMDPIRPQKIDEIVTSLPVSSTYDGLRTSSWFFPLIDKYKNLQVPYDLNWITEANNSDIAAFRIISRGTISNASVLRDLQLNIQPQDKNITWFLIYITLAAIDELVQKRKNDIDINNFNDTFCINIRCLLCNLLTYAASGNVPCSFVWQLFTYNTRPDLPKDNFEWGMYVQIIKYVEYTAWDLTILKKNIRALLCKILNKIILKATETLRENKSKSKKIDHKEYLYKLHKIYYPYYEKMVRYCKHIRDTNEPIEQDKINEILHVLSEFNNRRYCVGSIHQLSIHLKRNFQNKKFIDKLLNCILYKWDNYDKKYKLKLSEFIKQTFLNSPSEQEKELDINLIQNQLNDFKLKLIEERSNVLSMIDKEIKPITNYDEIQKLFTLIETIIENNKKNLSVDELKEISASLDDIYKNENKYWQPFNPFPQFIKENKIEIYFNKTDEVKEEDEVEDSQDIVLYKSIFKEHYFGIIEQITKDLKLNSIIERTTFNSTDEFIILAKFAGFGQTFEEISETVKSILHSLLINWEKSADVAEAIALERFI</sequence>
<accession>A0A815HQJ3</accession>
<proteinExistence type="predicted"/>
<gene>
    <name evidence="1" type="ORF">JYZ213_LOCUS35250</name>
    <name evidence="2" type="ORF">OXD698_LOCUS19349</name>
</gene>
<dbReference type="Proteomes" id="UP000663845">
    <property type="component" value="Unassembled WGS sequence"/>
</dbReference>
<dbReference type="EMBL" id="CAJOAZ010001473">
    <property type="protein sequence ID" value="CAF3819445.1"/>
    <property type="molecule type" value="Genomic_DNA"/>
</dbReference>
<organism evidence="1 3">
    <name type="scientific">Adineta steineri</name>
    <dbReference type="NCBI Taxonomy" id="433720"/>
    <lineage>
        <taxon>Eukaryota</taxon>
        <taxon>Metazoa</taxon>
        <taxon>Spiralia</taxon>
        <taxon>Gnathifera</taxon>
        <taxon>Rotifera</taxon>
        <taxon>Eurotatoria</taxon>
        <taxon>Bdelloidea</taxon>
        <taxon>Adinetida</taxon>
        <taxon>Adinetidae</taxon>
        <taxon>Adineta</taxon>
    </lineage>
</organism>
<comment type="caution">
    <text evidence="1">The sequence shown here is derived from an EMBL/GenBank/DDBJ whole genome shotgun (WGS) entry which is preliminary data.</text>
</comment>
<reference evidence="1" key="1">
    <citation type="submission" date="2021-02" db="EMBL/GenBank/DDBJ databases">
        <authorList>
            <person name="Nowell W R."/>
        </authorList>
    </citation>
    <scope>NUCLEOTIDE SEQUENCE</scope>
</reference>
<protein>
    <submittedName>
        <fullName evidence="1">Uncharacterized protein</fullName>
    </submittedName>
</protein>
<evidence type="ECO:0000313" key="1">
    <source>
        <dbReference type="EMBL" id="CAF1354900.1"/>
    </source>
</evidence>